<dbReference type="InterPro" id="IPR043322">
    <property type="entry name" value="CtBP"/>
</dbReference>
<name>A0ABU2DU07_9MICC</name>
<evidence type="ECO:0000313" key="7">
    <source>
        <dbReference type="EMBL" id="MDR8019982.1"/>
    </source>
</evidence>
<gene>
    <name evidence="7" type="ORF">RIL96_10445</name>
</gene>
<evidence type="ECO:0000256" key="2">
    <source>
        <dbReference type="ARBA" id="ARBA00023002"/>
    </source>
</evidence>
<dbReference type="RefSeq" id="WP_310548969.1">
    <property type="nucleotide sequence ID" value="NZ_JAVKGR010000014.1"/>
</dbReference>
<evidence type="ECO:0000256" key="4">
    <source>
        <dbReference type="RuleBase" id="RU003719"/>
    </source>
</evidence>
<accession>A0ABU2DU07</accession>
<evidence type="ECO:0000313" key="8">
    <source>
        <dbReference type="Proteomes" id="UP001251870"/>
    </source>
</evidence>
<dbReference type="SUPFAM" id="SSF51735">
    <property type="entry name" value="NAD(P)-binding Rossmann-fold domains"/>
    <property type="match status" value="1"/>
</dbReference>
<dbReference type="EMBL" id="JAVKGR010000014">
    <property type="protein sequence ID" value="MDR8019982.1"/>
    <property type="molecule type" value="Genomic_DNA"/>
</dbReference>
<comment type="similarity">
    <text evidence="1 4">Belongs to the D-isomer specific 2-hydroxyacid dehydrogenase family.</text>
</comment>
<feature type="domain" description="D-isomer specific 2-hydroxyacid dehydrogenase catalytic" evidence="5">
    <location>
        <begin position="15"/>
        <end position="318"/>
    </location>
</feature>
<evidence type="ECO:0000256" key="3">
    <source>
        <dbReference type="ARBA" id="ARBA00023027"/>
    </source>
</evidence>
<feature type="domain" description="D-isomer specific 2-hydroxyacid dehydrogenase NAD-binding" evidence="6">
    <location>
        <begin position="109"/>
        <end position="287"/>
    </location>
</feature>
<evidence type="ECO:0000256" key="1">
    <source>
        <dbReference type="ARBA" id="ARBA00005854"/>
    </source>
</evidence>
<dbReference type="PROSITE" id="PS00671">
    <property type="entry name" value="D_2_HYDROXYACID_DH_3"/>
    <property type="match status" value="1"/>
</dbReference>
<sequence length="321" mass="34716">MRHVVVTDHKFSSLERERTIAEQAGASFTVHQATTEDELLQITQGADVLLVSQAPITAQVLSGLAPEATVVRYGIGVETVHLDAARRLGVRVCNVPDYGAETVADHTITLALASIRRIVEFDHLVRTSKGGWVHAGQTEPIPSLSEMTVGLIGVGQIGTMVARRFQAFNSRVIAADPYADPRLLAEASIELAEMPELLAQADLISLHTPLTPDTHHLLNEETVSRTKEGAILVNTARGGLVDTVAAADLVSRGHLGALAFDVFDPEPLGADHPLREAPRTILTPHAAFYSERSVRNLQRLAAEEMGRALRGETLRCEVRYG</sequence>
<evidence type="ECO:0000259" key="5">
    <source>
        <dbReference type="Pfam" id="PF00389"/>
    </source>
</evidence>
<dbReference type="PANTHER" id="PTHR43761">
    <property type="entry name" value="D-ISOMER SPECIFIC 2-HYDROXYACID DEHYDROGENASE FAMILY PROTEIN (AFU_ORTHOLOGUE AFUA_1G13630)"/>
    <property type="match status" value="1"/>
</dbReference>
<comment type="caution">
    <text evidence="7">The sequence shown here is derived from an EMBL/GenBank/DDBJ whole genome shotgun (WGS) entry which is preliminary data.</text>
</comment>
<proteinExistence type="inferred from homology"/>
<dbReference type="Pfam" id="PF00389">
    <property type="entry name" value="2-Hacid_dh"/>
    <property type="match status" value="1"/>
</dbReference>
<evidence type="ECO:0000259" key="6">
    <source>
        <dbReference type="Pfam" id="PF02826"/>
    </source>
</evidence>
<dbReference type="InterPro" id="IPR006140">
    <property type="entry name" value="D-isomer_DH_NAD-bd"/>
</dbReference>
<dbReference type="Gene3D" id="3.40.50.720">
    <property type="entry name" value="NAD(P)-binding Rossmann-like Domain"/>
    <property type="match status" value="2"/>
</dbReference>
<dbReference type="InterPro" id="IPR036291">
    <property type="entry name" value="NAD(P)-bd_dom_sf"/>
</dbReference>
<reference evidence="7 8" key="1">
    <citation type="submission" date="2023-09" db="EMBL/GenBank/DDBJ databases">
        <title>Description of three actinobacteria isolated from air of manufacturing shop in a pharmaceutical factory.</title>
        <authorList>
            <person name="Zhang D.-F."/>
        </authorList>
    </citation>
    <scope>NUCLEOTIDE SEQUENCE [LARGE SCALE GENOMIC DNA]</scope>
    <source>
        <strain evidence="7 8">LY-0111</strain>
    </source>
</reference>
<dbReference type="PANTHER" id="PTHR43761:SF1">
    <property type="entry name" value="D-ISOMER SPECIFIC 2-HYDROXYACID DEHYDROGENASE CATALYTIC DOMAIN-CONTAINING PROTEIN-RELATED"/>
    <property type="match status" value="1"/>
</dbReference>
<organism evidence="7 8">
    <name type="scientific">Nesterenkonia aerolata</name>
    <dbReference type="NCBI Taxonomy" id="3074079"/>
    <lineage>
        <taxon>Bacteria</taxon>
        <taxon>Bacillati</taxon>
        <taxon>Actinomycetota</taxon>
        <taxon>Actinomycetes</taxon>
        <taxon>Micrococcales</taxon>
        <taxon>Micrococcaceae</taxon>
        <taxon>Nesterenkonia</taxon>
    </lineage>
</organism>
<dbReference type="InterPro" id="IPR029753">
    <property type="entry name" value="D-isomer_DH_CS"/>
</dbReference>
<dbReference type="InterPro" id="IPR006139">
    <property type="entry name" value="D-isomer_2_OHA_DH_cat_dom"/>
</dbReference>
<dbReference type="Proteomes" id="UP001251870">
    <property type="component" value="Unassembled WGS sequence"/>
</dbReference>
<dbReference type="Pfam" id="PF02826">
    <property type="entry name" value="2-Hacid_dh_C"/>
    <property type="match status" value="1"/>
</dbReference>
<dbReference type="SUPFAM" id="SSF52283">
    <property type="entry name" value="Formate/glycerate dehydrogenase catalytic domain-like"/>
    <property type="match status" value="1"/>
</dbReference>
<dbReference type="CDD" id="cd05299">
    <property type="entry name" value="CtBP_dh"/>
    <property type="match status" value="1"/>
</dbReference>
<keyword evidence="2 4" id="KW-0560">Oxidoreductase</keyword>
<protein>
    <submittedName>
        <fullName evidence="7">C-terminal binding protein</fullName>
    </submittedName>
</protein>
<keyword evidence="3" id="KW-0520">NAD</keyword>
<keyword evidence="8" id="KW-1185">Reference proteome</keyword>
<dbReference type="InterPro" id="IPR050418">
    <property type="entry name" value="D-iso_2-hydroxyacid_DH_PdxB"/>
</dbReference>